<name>A0A2G2XML7_CAPBA</name>
<dbReference type="InterPro" id="IPR011989">
    <property type="entry name" value="ARM-like"/>
</dbReference>
<dbReference type="AlphaFoldDB" id="A0A2G2XML7"/>
<comment type="caution">
    <text evidence="1">The sequence shown here is derived from an EMBL/GenBank/DDBJ whole genome shotgun (WGS) entry which is preliminary data.</text>
</comment>
<protein>
    <submittedName>
        <fullName evidence="1">TATA-binding protein-associated factor BTAF1</fullName>
    </submittedName>
</protein>
<reference evidence="1 2" key="1">
    <citation type="journal article" date="2017" name="Genome Biol.">
        <title>New reference genome sequences of hot pepper reveal the massive evolution of plant disease-resistance genes by retroduplication.</title>
        <authorList>
            <person name="Kim S."/>
            <person name="Park J."/>
            <person name="Yeom S.I."/>
            <person name="Kim Y.M."/>
            <person name="Seo E."/>
            <person name="Kim K.T."/>
            <person name="Kim M.S."/>
            <person name="Lee J.M."/>
            <person name="Cheong K."/>
            <person name="Shin H.S."/>
            <person name="Kim S.B."/>
            <person name="Han K."/>
            <person name="Lee J."/>
            <person name="Park M."/>
            <person name="Lee H.A."/>
            <person name="Lee H.Y."/>
            <person name="Lee Y."/>
            <person name="Oh S."/>
            <person name="Lee J.H."/>
            <person name="Choi E."/>
            <person name="Choi E."/>
            <person name="Lee S.E."/>
            <person name="Jeon J."/>
            <person name="Kim H."/>
            <person name="Choi G."/>
            <person name="Song H."/>
            <person name="Lee J."/>
            <person name="Lee S.C."/>
            <person name="Kwon J.K."/>
            <person name="Lee H.Y."/>
            <person name="Koo N."/>
            <person name="Hong Y."/>
            <person name="Kim R.W."/>
            <person name="Kang W.H."/>
            <person name="Huh J.H."/>
            <person name="Kang B.C."/>
            <person name="Yang T.J."/>
            <person name="Lee Y.H."/>
            <person name="Bennetzen J.L."/>
            <person name="Choi D."/>
        </authorList>
    </citation>
    <scope>NUCLEOTIDE SEQUENCE [LARGE SCALE GENOMIC DNA]</scope>
    <source>
        <strain evidence="2">cv. PBC81</strain>
    </source>
</reference>
<proteinExistence type="predicted"/>
<sequence length="259" mass="28932">MLPELLGCVLPACKAGLEDPDDDVRAVAADALLPTAASIVALNGQLLHSIIMLLWDILLDLDDLSPSTSRQVFIFYNGSSTLCYKLAPFFSATSLSIKSVVMNLLAEIYSQEQMIPKTFGEKKKFDLNEIDRQDDLGEGTWSSENPYMLSTLAPRLWPFMRHSITSVRYSAIRTLERLLEAEYKRSIAESTSSFWPSFILGDTLRIVFQNLLLESNEEIVQCSGRVWRILLQGDMGKAEFSSSDLGPQCGNVYAFLQLS</sequence>
<dbReference type="GO" id="GO:0003677">
    <property type="term" value="F:DNA binding"/>
    <property type="evidence" value="ECO:0007669"/>
    <property type="project" value="InterPro"/>
</dbReference>
<dbReference type="OrthoDB" id="10252227at2759"/>
<evidence type="ECO:0000313" key="2">
    <source>
        <dbReference type="Proteomes" id="UP000224567"/>
    </source>
</evidence>
<dbReference type="InterPro" id="IPR044972">
    <property type="entry name" value="Mot1"/>
</dbReference>
<dbReference type="STRING" id="33114.A0A2G2XML7"/>
<dbReference type="SUPFAM" id="SSF48371">
    <property type="entry name" value="ARM repeat"/>
    <property type="match status" value="1"/>
</dbReference>
<organism evidence="1 2">
    <name type="scientific">Capsicum baccatum</name>
    <name type="common">Peruvian pepper</name>
    <dbReference type="NCBI Taxonomy" id="33114"/>
    <lineage>
        <taxon>Eukaryota</taxon>
        <taxon>Viridiplantae</taxon>
        <taxon>Streptophyta</taxon>
        <taxon>Embryophyta</taxon>
        <taxon>Tracheophyta</taxon>
        <taxon>Spermatophyta</taxon>
        <taxon>Magnoliopsida</taxon>
        <taxon>eudicotyledons</taxon>
        <taxon>Gunneridae</taxon>
        <taxon>Pentapetalae</taxon>
        <taxon>asterids</taxon>
        <taxon>lamiids</taxon>
        <taxon>Solanales</taxon>
        <taxon>Solanaceae</taxon>
        <taxon>Solanoideae</taxon>
        <taxon>Capsiceae</taxon>
        <taxon>Capsicum</taxon>
    </lineage>
</organism>
<keyword evidence="2" id="KW-1185">Reference proteome</keyword>
<dbReference type="GO" id="GO:0017025">
    <property type="term" value="F:TBP-class protein binding"/>
    <property type="evidence" value="ECO:0007669"/>
    <property type="project" value="InterPro"/>
</dbReference>
<gene>
    <name evidence="1" type="ORF">CQW23_01101</name>
</gene>
<dbReference type="PANTHER" id="PTHR36498">
    <property type="entry name" value="TATA-BINDING PROTEIN-ASSOCIATED FACTOR 172"/>
    <property type="match status" value="1"/>
</dbReference>
<reference evidence="2" key="2">
    <citation type="journal article" date="2017" name="J. Anim. Genet.">
        <title>Multiple reference genome sequences of hot pepper reveal the massive evolution of plant disease resistance genes by retroduplication.</title>
        <authorList>
            <person name="Kim S."/>
            <person name="Park J."/>
            <person name="Yeom S.-I."/>
            <person name="Kim Y.-M."/>
            <person name="Seo E."/>
            <person name="Kim K.-T."/>
            <person name="Kim M.-S."/>
            <person name="Lee J.M."/>
            <person name="Cheong K."/>
            <person name="Shin H.-S."/>
            <person name="Kim S.-B."/>
            <person name="Han K."/>
            <person name="Lee J."/>
            <person name="Park M."/>
            <person name="Lee H.-A."/>
            <person name="Lee H.-Y."/>
            <person name="Lee Y."/>
            <person name="Oh S."/>
            <person name="Lee J.H."/>
            <person name="Choi E."/>
            <person name="Choi E."/>
            <person name="Lee S.E."/>
            <person name="Jeon J."/>
            <person name="Kim H."/>
            <person name="Choi G."/>
            <person name="Song H."/>
            <person name="Lee J."/>
            <person name="Lee S.-C."/>
            <person name="Kwon J.-K."/>
            <person name="Lee H.-Y."/>
            <person name="Koo N."/>
            <person name="Hong Y."/>
            <person name="Kim R.W."/>
            <person name="Kang W.-H."/>
            <person name="Huh J.H."/>
            <person name="Kang B.-C."/>
            <person name="Yang T.-J."/>
            <person name="Lee Y.-H."/>
            <person name="Bennetzen J.L."/>
            <person name="Choi D."/>
        </authorList>
    </citation>
    <scope>NUCLEOTIDE SEQUENCE [LARGE SCALE GENOMIC DNA]</scope>
    <source>
        <strain evidence="2">cv. PBC81</strain>
    </source>
</reference>
<dbReference type="EMBL" id="MLFT02000001">
    <property type="protein sequence ID" value="PHT58738.1"/>
    <property type="molecule type" value="Genomic_DNA"/>
</dbReference>
<dbReference type="InterPro" id="IPR016024">
    <property type="entry name" value="ARM-type_fold"/>
</dbReference>
<dbReference type="Proteomes" id="UP000224567">
    <property type="component" value="Unassembled WGS sequence"/>
</dbReference>
<accession>A0A2G2XML7</accession>
<dbReference type="Gene3D" id="1.25.10.10">
    <property type="entry name" value="Leucine-rich Repeat Variant"/>
    <property type="match status" value="1"/>
</dbReference>
<dbReference type="GO" id="GO:0016887">
    <property type="term" value="F:ATP hydrolysis activity"/>
    <property type="evidence" value="ECO:0007669"/>
    <property type="project" value="InterPro"/>
</dbReference>
<evidence type="ECO:0000313" key="1">
    <source>
        <dbReference type="EMBL" id="PHT58738.1"/>
    </source>
</evidence>
<dbReference type="PANTHER" id="PTHR36498:SF1">
    <property type="entry name" value="TATA-BINDING PROTEIN-ASSOCIATED FACTOR 172"/>
    <property type="match status" value="1"/>
</dbReference>